<dbReference type="EMBL" id="JAPFFF010000034">
    <property type="protein sequence ID" value="KAK8843692.1"/>
    <property type="molecule type" value="Genomic_DNA"/>
</dbReference>
<keyword evidence="2" id="KW-1185">Reference proteome</keyword>
<sequence>MSLALYSAKSKEAYKLKSNDIEITIDDEDGKRLNIENTIEPGEMVQFNCIYNKAEIDEKIVGDYLEKHGGLDGFGALNIMAGKGITTFTESGSLHENDYAANLNKLYERLSTSATNLRTYLTKLQEDIIKNIGSAELLPGTELSIIVDEISTKDVDVSTFSKLIAALGNNNTGILSAIDHLYTALGELDTFSVSDFLNVTLQENQTMTSIKENKADNRYEATQENITKYTELVTAIKNLSESLKNILIVEKNLDLKYINEIKTEKPDDEIPLAVTDEYIYTYETASKHVDTLTEIINIINTSNENIEKWLKKIEETKTTGIDFTKLSDLKVIQKNQTSYETKPQSLTTFNDVITNLSTNNENISNWINKLNEETILYPDLLEAFGNNLSLVLVNQTTKEPVIKTVKIEFIKETPTPEPPVPDYIVDPNGNNYHYPTKEELEEIKEKYKNSPPSVDNSIATTINVYEKWYDLTDGINWVKNIIYNALSTMYYLIMNPLKSFSNIEDIEVLVCIKVNDEYAFKKLVISNDKTSSDSTDITVPNEVLVEKAEGQFVDKDNNVKFSTNDLADIDELQKNNVAVKTNITDSINIVINSYKTLGIVIKHTFSILNSWVLNPGAHFAINSSKFLWNTLISPGLRYGIDEYGKIKKYVINWGDNNEFLPTPAEDDSAILKYLKDKTLATQEVVINTWNGLYDFFKGTSSETIMMMISLGFIMTIGVWECLPLAEILEEDELPDGLEEIFTPNKYSIVDTIYKLTRKINNHIKNHPSSSSGDSNFTIKNGYPEYEIKNDDIKPSTFEKTIRLDDTDITKKYNILTIDIPAELKTKLLSIKEHTNIFKITLRKNVVYDEQGNYIREFYIYAYQNKFIAPIVIKRENGCYLYNSSEISDTTSIAFDQELDFNPYDLYLRGELSINYEPSQDALVSTKPVVKCDIIEADNALKLQKSDIYYFYKPSKIIDEDAYYKMIYEIPTNYVFPNNMQFVFKEYCFGNEWKLTWDGTKWNGDNIKGRSNGKVIYKLKKNDNKDPFGSHGCYIMCKRDEWNQKFIDKNTENFMEYLWTNGKVEVSVKTKNGVVHPASDYALQLTWYPANIKFEGYDLLGINCLITEIDSSKIKVNEIDKVFADIYARAIPFTMTKYNDVATRLEFSPGSYHIDKTNRVSHVDLNAILDTIEKINYKVSGLKSFDKNIELYLYKQYTDPVDEVNWDSTTNPFDYIIKQQFYEIIPRPDAATTLYTDYNITSSKIITADNITTMRSDLNLVTNNVDVMSYDVKDLTNKVNNLSSEMVDQQNKTKYLKVRTDQIEIVADVALAFGIAGTVMGGASLGLQLSARGVQTASRTVNDVEKAGGQLQGLLSDISEDVSSDAGSSILEIIGDGSELPDIPMDPYMRTVKSTTDLTPILEWCNKETNSLPTIKFSSEFDDPDKLVTTINGTMDICNRFRSSLKPTFKAITTRINEINNEYISKNQLVRDDTIDVVGKYVNGEVHLEAEDTITDGTIKARLMVQKVSEANDVDYEENLVTINITGGAINYQGTDDFPSCTMNDKAFIISNPNKFRVSGISIKENTAKRRMEFNINDLAYTCDIDALHKKIDALNDFANSNIINNVVSKTELTREDTIDVVAETDGTTITLTAEDTISNGMIVFRIFMANAQKNCYFKFENGEITEYKGVEENITLGDVVIKPLARSEEFRAAWLNNYEKNDNTITIHSTHTSKISGVVIQGNSCTRNMTFTTNDLAYTCDIDALHKKIDALAANSHNNDAAMASTLNDFPTVDEVNEALEKVKSEIPAPVDLSEYALKSEIPDDYVTIGELENAKINVINIDYDKMTPIELMHDDYGYYVKDYAVVSNAINVTQKQFYIDAISTDGTKIFKGFSNKAELSDPGIYWIRGESFNDFYVTMENGKYYIAEGYYGANPLIVKSFYIVNEPSSTSNTVYSKKIIDYELSHFALKSDIPDMTTMNEYRKMDNLTYYTDSTFTTSDNGYGQNFVTLETNVIDGYRFVGHYIDRNTGEAVYFDKIWKTDQSFGTTKYCNLVEGDTKNRLMLNVTGKLLYAIEYVNSAGLTHSLNLSHVYKPSDSLVLKSVYEAKIAELEARIAALEAK</sequence>
<proteinExistence type="predicted"/>
<comment type="caution">
    <text evidence="1">The sequence shown here is derived from an EMBL/GenBank/DDBJ whole genome shotgun (WGS) entry which is preliminary data.</text>
</comment>
<reference evidence="1 2" key="1">
    <citation type="submission" date="2024-04" db="EMBL/GenBank/DDBJ databases">
        <title>Tritrichomonas musculus Genome.</title>
        <authorList>
            <person name="Alves-Ferreira E."/>
            <person name="Grigg M."/>
            <person name="Lorenzi H."/>
            <person name="Galac M."/>
        </authorList>
    </citation>
    <scope>NUCLEOTIDE SEQUENCE [LARGE SCALE GENOMIC DNA]</scope>
    <source>
        <strain evidence="1 2">EAF2021</strain>
    </source>
</reference>
<accession>A0ABR2HB66</accession>
<dbReference type="Proteomes" id="UP001470230">
    <property type="component" value="Unassembled WGS sequence"/>
</dbReference>
<gene>
    <name evidence="1" type="ORF">M9Y10_024755</name>
</gene>
<evidence type="ECO:0000313" key="1">
    <source>
        <dbReference type="EMBL" id="KAK8843692.1"/>
    </source>
</evidence>
<evidence type="ECO:0000313" key="2">
    <source>
        <dbReference type="Proteomes" id="UP001470230"/>
    </source>
</evidence>
<name>A0ABR2HB66_9EUKA</name>
<protein>
    <submittedName>
        <fullName evidence="1">Uncharacterized protein</fullName>
    </submittedName>
</protein>
<organism evidence="1 2">
    <name type="scientific">Tritrichomonas musculus</name>
    <dbReference type="NCBI Taxonomy" id="1915356"/>
    <lineage>
        <taxon>Eukaryota</taxon>
        <taxon>Metamonada</taxon>
        <taxon>Parabasalia</taxon>
        <taxon>Tritrichomonadida</taxon>
        <taxon>Tritrichomonadidae</taxon>
        <taxon>Tritrichomonas</taxon>
    </lineage>
</organism>